<keyword evidence="4" id="KW-0812">Transmembrane</keyword>
<organism evidence="5 6">
    <name type="scientific">Companilactobacillus nodensis DSM 19682 = JCM 14932 = NBRC 107160</name>
    <dbReference type="NCBI Taxonomy" id="1423775"/>
    <lineage>
        <taxon>Bacteria</taxon>
        <taxon>Bacillati</taxon>
        <taxon>Bacillota</taxon>
        <taxon>Bacilli</taxon>
        <taxon>Lactobacillales</taxon>
        <taxon>Lactobacillaceae</taxon>
        <taxon>Companilactobacillus</taxon>
    </lineage>
</organism>
<gene>
    <name evidence="5" type="ORF">FD03_GL001847</name>
</gene>
<feature type="transmembrane region" description="Helical" evidence="4">
    <location>
        <begin position="251"/>
        <end position="272"/>
    </location>
</feature>
<evidence type="ECO:0000256" key="3">
    <source>
        <dbReference type="ARBA" id="ARBA00022679"/>
    </source>
</evidence>
<reference evidence="5 6" key="1">
    <citation type="journal article" date="2015" name="Genome Announc.">
        <title>Expanding the biotechnology potential of lactobacilli through comparative genomics of 213 strains and associated genera.</title>
        <authorList>
            <person name="Sun Z."/>
            <person name="Harris H.M."/>
            <person name="McCann A."/>
            <person name="Guo C."/>
            <person name="Argimon S."/>
            <person name="Zhang W."/>
            <person name="Yang X."/>
            <person name="Jeffery I.B."/>
            <person name="Cooney J.C."/>
            <person name="Kagawa T.F."/>
            <person name="Liu W."/>
            <person name="Song Y."/>
            <person name="Salvetti E."/>
            <person name="Wrobel A."/>
            <person name="Rasinkangas P."/>
            <person name="Parkhill J."/>
            <person name="Rea M.C."/>
            <person name="O'Sullivan O."/>
            <person name="Ritari J."/>
            <person name="Douillard F.P."/>
            <person name="Paul Ross R."/>
            <person name="Yang R."/>
            <person name="Briner A.E."/>
            <person name="Felis G.E."/>
            <person name="de Vos W.M."/>
            <person name="Barrangou R."/>
            <person name="Klaenhammer T.R."/>
            <person name="Caufield P.W."/>
            <person name="Cui Y."/>
            <person name="Zhang H."/>
            <person name="O'Toole P.W."/>
        </authorList>
    </citation>
    <scope>NUCLEOTIDE SEQUENCE [LARGE SCALE GENOMIC DNA]</scope>
    <source>
        <strain evidence="5 6">DSM 19682</strain>
    </source>
</reference>
<dbReference type="PANTHER" id="PTHR43630">
    <property type="entry name" value="POLY-BETA-1,6-N-ACETYL-D-GLUCOSAMINE SYNTHASE"/>
    <property type="match status" value="1"/>
</dbReference>
<comment type="caution">
    <text evidence="5">The sequence shown here is derived from an EMBL/GenBank/DDBJ whole genome shotgun (WGS) entry which is preliminary data.</text>
</comment>
<dbReference type="GO" id="GO:0016757">
    <property type="term" value="F:glycosyltransferase activity"/>
    <property type="evidence" value="ECO:0007669"/>
    <property type="project" value="UniProtKB-KW"/>
</dbReference>
<sequence>MNEEKVISDTLEKLLDLKMSKHIIVIDDDSTDNTVKIAQKIAGPISIIQRKLPNAQTGKGSSLNSAIPMIKRIIEKSPFDQKHSIIGVMDADGVLSFNSGIELDRAFQDDSVAAAQLRVKMKSPKTILQTFQDIEFFVINHLTQLFRSYIDAAALCGNGQFFRASSVLDKLGDKPWGDALLEDYELTLRMKLKGLKIKYIGNAYVDQEALTSLKKLIIQRARWSQGGFNCWKYLKSVLRSRIMSNLQKADVLLFCIMPVLNILSDFAIIFYTVKFFIVDSNNLLREFIALFFLSILGLLFGALFTELYIGELKKTEKKGVIINHTDFLNEKSNIFKRFRAVALVSYMYVIFFGSLIISIIRLSKNNNSWVKTKRI</sequence>
<proteinExistence type="inferred from homology"/>
<evidence type="ECO:0000313" key="6">
    <source>
        <dbReference type="Proteomes" id="UP000051248"/>
    </source>
</evidence>
<dbReference type="SUPFAM" id="SSF53448">
    <property type="entry name" value="Nucleotide-diphospho-sugar transferases"/>
    <property type="match status" value="1"/>
</dbReference>
<dbReference type="Proteomes" id="UP000051248">
    <property type="component" value="Unassembled WGS sequence"/>
</dbReference>
<evidence type="ECO:0008006" key="7">
    <source>
        <dbReference type="Google" id="ProtNLM"/>
    </source>
</evidence>
<dbReference type="InterPro" id="IPR029044">
    <property type="entry name" value="Nucleotide-diphossugar_trans"/>
</dbReference>
<feature type="transmembrane region" description="Helical" evidence="4">
    <location>
        <begin position="287"/>
        <end position="309"/>
    </location>
</feature>
<feature type="transmembrane region" description="Helical" evidence="4">
    <location>
        <begin position="340"/>
        <end position="360"/>
    </location>
</feature>
<keyword evidence="4" id="KW-1133">Transmembrane helix</keyword>
<dbReference type="Gene3D" id="3.90.550.10">
    <property type="entry name" value="Spore Coat Polysaccharide Biosynthesis Protein SpsA, Chain A"/>
    <property type="match status" value="1"/>
</dbReference>
<accession>A0A0R1KKA4</accession>
<dbReference type="STRING" id="1423775.FD03_GL001847"/>
<dbReference type="AlphaFoldDB" id="A0A0R1KKA4"/>
<evidence type="ECO:0000313" key="5">
    <source>
        <dbReference type="EMBL" id="KRK80426.1"/>
    </source>
</evidence>
<evidence type="ECO:0000256" key="1">
    <source>
        <dbReference type="ARBA" id="ARBA00006739"/>
    </source>
</evidence>
<evidence type="ECO:0000256" key="4">
    <source>
        <dbReference type="SAM" id="Phobius"/>
    </source>
</evidence>
<name>A0A0R1KKA4_9LACO</name>
<dbReference type="EMBL" id="AZDZ01000003">
    <property type="protein sequence ID" value="KRK80426.1"/>
    <property type="molecule type" value="Genomic_DNA"/>
</dbReference>
<dbReference type="eggNOG" id="COG1215">
    <property type="taxonomic scope" value="Bacteria"/>
</dbReference>
<comment type="similarity">
    <text evidence="1">Belongs to the glycosyltransferase 2 family.</text>
</comment>
<dbReference type="PANTHER" id="PTHR43630:SF1">
    <property type="entry name" value="POLY-BETA-1,6-N-ACETYL-D-GLUCOSAMINE SYNTHASE"/>
    <property type="match status" value="1"/>
</dbReference>
<keyword evidence="2" id="KW-0328">Glycosyltransferase</keyword>
<protein>
    <recommendedName>
        <fullName evidence="7">Glycosyltransferase 2-like domain-containing protein</fullName>
    </recommendedName>
</protein>
<keyword evidence="6" id="KW-1185">Reference proteome</keyword>
<evidence type="ECO:0000256" key="2">
    <source>
        <dbReference type="ARBA" id="ARBA00022676"/>
    </source>
</evidence>
<dbReference type="Pfam" id="PF13641">
    <property type="entry name" value="Glyco_tranf_2_3"/>
    <property type="match status" value="1"/>
</dbReference>
<keyword evidence="3" id="KW-0808">Transferase</keyword>
<keyword evidence="4" id="KW-0472">Membrane</keyword>
<dbReference type="PATRIC" id="fig|1423775.4.peg.1885"/>